<dbReference type="SUPFAM" id="SSF46609">
    <property type="entry name" value="Fe,Mn superoxide dismutase (SOD), N-terminal domain"/>
    <property type="match status" value="1"/>
</dbReference>
<dbReference type="Pfam" id="PF02777">
    <property type="entry name" value="Sod_Fe_C"/>
    <property type="match status" value="1"/>
</dbReference>
<evidence type="ECO:0000313" key="6">
    <source>
        <dbReference type="EMBL" id="AJG22596.1"/>
    </source>
</evidence>
<dbReference type="Proteomes" id="UP000031843">
    <property type="component" value="Chromosome secondary"/>
</dbReference>
<dbReference type="PANTHER" id="PTHR11404">
    <property type="entry name" value="SUPEROXIDE DISMUTASE 2"/>
    <property type="match status" value="1"/>
</dbReference>
<keyword evidence="4 6" id="KW-0560">Oxidoreductase</keyword>
<dbReference type="PROSITE" id="PS50206">
    <property type="entry name" value="RHODANESE_3"/>
    <property type="match status" value="1"/>
</dbReference>
<dbReference type="InterPro" id="IPR036873">
    <property type="entry name" value="Rhodanese-like_dom_sf"/>
</dbReference>
<dbReference type="Gene3D" id="3.55.40.20">
    <property type="entry name" value="Iron/manganese superoxide dismutase, C-terminal domain"/>
    <property type="match status" value="1"/>
</dbReference>
<dbReference type="SMART" id="SM00450">
    <property type="entry name" value="RHOD"/>
    <property type="match status" value="1"/>
</dbReference>
<dbReference type="GO" id="GO:0046872">
    <property type="term" value="F:metal ion binding"/>
    <property type="evidence" value="ECO:0007669"/>
    <property type="project" value="UniProtKB-KW"/>
</dbReference>
<accession>A0A0C4YPU9</accession>
<gene>
    <name evidence="6" type="ORF">RR42_s1006</name>
</gene>
<keyword evidence="3" id="KW-0479">Metal-binding</keyword>
<evidence type="ECO:0000256" key="3">
    <source>
        <dbReference type="ARBA" id="ARBA00022723"/>
    </source>
</evidence>
<comment type="similarity">
    <text evidence="1">Belongs to the iron/manganese superoxide dismutase family.</text>
</comment>
<dbReference type="STRING" id="68895.RR42_s1006"/>
<evidence type="ECO:0000256" key="2">
    <source>
        <dbReference type="ARBA" id="ARBA00012682"/>
    </source>
</evidence>
<dbReference type="Pfam" id="PF00581">
    <property type="entry name" value="Rhodanese"/>
    <property type="match status" value="1"/>
</dbReference>
<feature type="domain" description="Rhodanese" evidence="5">
    <location>
        <begin position="220"/>
        <end position="310"/>
    </location>
</feature>
<dbReference type="InterPro" id="IPR001763">
    <property type="entry name" value="Rhodanese-like_dom"/>
</dbReference>
<name>A0A0C4YPU9_9BURK</name>
<dbReference type="InterPro" id="IPR050265">
    <property type="entry name" value="Fe/Mn_Superoxide_Dismutase"/>
</dbReference>
<protein>
    <recommendedName>
        <fullName evidence="2">superoxide dismutase</fullName>
        <ecNumber evidence="2">1.15.1.1</ecNumber>
    </recommendedName>
</protein>
<reference evidence="6 7" key="1">
    <citation type="journal article" date="2015" name="Genome Announc.">
        <title>Complete Genome Sequence of Cupriavidus basilensis 4G11, Isolated from the Oak Ridge Field Research Center Site.</title>
        <authorList>
            <person name="Ray J."/>
            <person name="Waters R.J."/>
            <person name="Skerker J.M."/>
            <person name="Kuehl J.V."/>
            <person name="Price M.N."/>
            <person name="Huang J."/>
            <person name="Chakraborty R."/>
            <person name="Arkin A.P."/>
            <person name="Deutschbauer A."/>
        </authorList>
    </citation>
    <scope>NUCLEOTIDE SEQUENCE [LARGE SCALE GENOMIC DNA]</scope>
    <source>
        <strain evidence="6">4G11</strain>
    </source>
</reference>
<dbReference type="SUPFAM" id="SSF54719">
    <property type="entry name" value="Fe,Mn superoxide dismutase (SOD), C-terminal domain"/>
    <property type="match status" value="1"/>
</dbReference>
<proteinExistence type="inferred from homology"/>
<dbReference type="InterPro" id="IPR036314">
    <property type="entry name" value="SOD_C_sf"/>
</dbReference>
<sequence length="315" mass="34218">MSHTNKESIMTYQMKPLGVDPGKLTGLSEKLIVSHYENNYTGAVKRLNAIRGQLAELDWGTTQGFLINGLKREELVAANSAVLHELYFDALGGDGVLPSCGLSVALTRDFGSVEQWRSEFTALAKAMGGGSGWAIMAWSAREGRLVNHWAADHTNLLAGATPVLALDMYEHAYQMDFGAKAAAYVDAFMRNIRWDAIYRRYGAAVAGDAVPLGVGISALDGGAPHVIDVRRAEDFAVAPDMVAGATWHDPATVDQWSDKIDATQPLFVYCMKGLDIGRSTALWLRGRGFDVRYLNGGIDAWREAGKPLQPKEVVS</sequence>
<dbReference type="AlphaFoldDB" id="A0A0C4YPU9"/>
<keyword evidence="7" id="KW-1185">Reference proteome</keyword>
<dbReference type="EC" id="1.15.1.1" evidence="2"/>
<dbReference type="EMBL" id="CP010537">
    <property type="protein sequence ID" value="AJG22596.1"/>
    <property type="molecule type" value="Genomic_DNA"/>
</dbReference>
<evidence type="ECO:0000259" key="5">
    <source>
        <dbReference type="PROSITE" id="PS50206"/>
    </source>
</evidence>
<dbReference type="SUPFAM" id="SSF52821">
    <property type="entry name" value="Rhodanese/Cell cycle control phosphatase"/>
    <property type="match status" value="1"/>
</dbReference>
<dbReference type="Gene3D" id="3.40.250.10">
    <property type="entry name" value="Rhodanese-like domain"/>
    <property type="match status" value="1"/>
</dbReference>
<evidence type="ECO:0000256" key="1">
    <source>
        <dbReference type="ARBA" id="ARBA00008714"/>
    </source>
</evidence>
<dbReference type="GO" id="GO:0004784">
    <property type="term" value="F:superoxide dismutase activity"/>
    <property type="evidence" value="ECO:0007669"/>
    <property type="project" value="UniProtKB-EC"/>
</dbReference>
<evidence type="ECO:0000256" key="4">
    <source>
        <dbReference type="ARBA" id="ARBA00023002"/>
    </source>
</evidence>
<evidence type="ECO:0000313" key="7">
    <source>
        <dbReference type="Proteomes" id="UP000031843"/>
    </source>
</evidence>
<dbReference type="KEGG" id="cbw:RR42_s1006"/>
<dbReference type="InterPro" id="IPR036324">
    <property type="entry name" value="Mn/Fe_SOD_N_sf"/>
</dbReference>
<dbReference type="InterPro" id="IPR019832">
    <property type="entry name" value="Mn/Fe_SOD_C"/>
</dbReference>
<dbReference type="PANTHER" id="PTHR11404:SF6">
    <property type="entry name" value="SUPEROXIDE DISMUTASE [MN], MITOCHONDRIAL"/>
    <property type="match status" value="1"/>
</dbReference>
<organism evidence="6 7">
    <name type="scientific">Cupriavidus basilensis</name>
    <dbReference type="NCBI Taxonomy" id="68895"/>
    <lineage>
        <taxon>Bacteria</taxon>
        <taxon>Pseudomonadati</taxon>
        <taxon>Pseudomonadota</taxon>
        <taxon>Betaproteobacteria</taxon>
        <taxon>Burkholderiales</taxon>
        <taxon>Burkholderiaceae</taxon>
        <taxon>Cupriavidus</taxon>
    </lineage>
</organism>